<name>A0A4R3YSU6_9GAMM</name>
<comment type="caution">
    <text evidence="6">The sequence shown here is derived from an EMBL/GenBank/DDBJ whole genome shotgun (WGS) entry which is preliminary data.</text>
</comment>
<dbReference type="Pfam" id="PF00370">
    <property type="entry name" value="FGGY_N"/>
    <property type="match status" value="1"/>
</dbReference>
<dbReference type="Proteomes" id="UP000295719">
    <property type="component" value="Unassembled WGS sequence"/>
</dbReference>
<keyword evidence="2" id="KW-0808">Transferase</keyword>
<evidence type="ECO:0000256" key="3">
    <source>
        <dbReference type="ARBA" id="ARBA00022777"/>
    </source>
</evidence>
<reference evidence="6 7" key="1">
    <citation type="submission" date="2019-03" db="EMBL/GenBank/DDBJ databases">
        <title>Genomic Encyclopedia of Type Strains, Phase IV (KMG-IV): sequencing the most valuable type-strain genomes for metagenomic binning, comparative biology and taxonomic classification.</title>
        <authorList>
            <person name="Goeker M."/>
        </authorList>
    </citation>
    <scope>NUCLEOTIDE SEQUENCE [LARGE SCALE GENOMIC DNA]</scope>
    <source>
        <strain evidence="6 7">DSM 19580</strain>
    </source>
</reference>
<dbReference type="InterPro" id="IPR018484">
    <property type="entry name" value="FGGY_N"/>
</dbReference>
<proteinExistence type="inferred from homology"/>
<dbReference type="PANTHER" id="PTHR43435:SF4">
    <property type="entry name" value="FGGY CARBOHYDRATE KINASE DOMAIN-CONTAINING PROTEIN"/>
    <property type="match status" value="1"/>
</dbReference>
<dbReference type="NCBIfam" id="TIGR01315">
    <property type="entry name" value="5C_CHO_kinase"/>
    <property type="match status" value="1"/>
</dbReference>
<evidence type="ECO:0000313" key="6">
    <source>
        <dbReference type="EMBL" id="TCV95486.1"/>
    </source>
</evidence>
<gene>
    <name evidence="6" type="ORF">EDC52_10588</name>
</gene>
<dbReference type="InterPro" id="IPR018485">
    <property type="entry name" value="FGGY_C"/>
</dbReference>
<dbReference type="SUPFAM" id="SSF53067">
    <property type="entry name" value="Actin-like ATPase domain"/>
    <property type="match status" value="2"/>
</dbReference>
<sequence>MKEHYFMGVDVGSASVRAGVFTQAGERLAFAVRPINQFRPAPKRVEQSSREIWQQTCEAIREAVRQAGISPQAVASIGFDATCSLVAIDENGNGIPVSELGDDACHDIIMWMDHRAGDETAELNATTDEALNFVGGEISIEMQLPKALWLKRHLPERYQKAWRLFDLADFMVWRATGIDAASVCTLACKWNYLSHKKAFSDSLLEAVGLGELRQKIPPTILELGQPAGRLSTEAARECGLTTDAIVAGGIIDAHAGGLALVSTRPEGSLAVISGTSNCHMLVSADPVMVPGVWGPYWGAMLPGYWLNEGGQSAAGSLVEWTLAQHAYRAELQQLARRQNCSEYQLLNQWVSDLEQRDPLPTRALHVLADHHGNRSPRSDPDARGAIIGLTLGQGRDELARLYLATLQSIAYGTRHIIETMNQSGHHISRLVMCGGATKNPLWLREYANVTGCDIELSAEEDAVTLGAALLGAAAAGVFPSLTQAAHALVRPGDVIRTDPRYADFHQAKYQVYLKLYQDAQYAWQQMRRWR</sequence>
<dbReference type="PIRSF" id="PIRSF000538">
    <property type="entry name" value="GlpK"/>
    <property type="match status" value="1"/>
</dbReference>
<evidence type="ECO:0000256" key="1">
    <source>
        <dbReference type="ARBA" id="ARBA00009156"/>
    </source>
</evidence>
<evidence type="ECO:0000259" key="5">
    <source>
        <dbReference type="Pfam" id="PF02782"/>
    </source>
</evidence>
<evidence type="ECO:0000313" key="7">
    <source>
        <dbReference type="Proteomes" id="UP000295719"/>
    </source>
</evidence>
<dbReference type="InterPro" id="IPR006003">
    <property type="entry name" value="FGGY_RbtK-like"/>
</dbReference>
<dbReference type="CDD" id="cd07782">
    <property type="entry name" value="ASKHA_NBD_FGGY_D-RBK"/>
    <property type="match status" value="1"/>
</dbReference>
<dbReference type="PANTHER" id="PTHR43435">
    <property type="entry name" value="RIBULOKINASE"/>
    <property type="match status" value="1"/>
</dbReference>
<dbReference type="AlphaFoldDB" id="A0A4R3YSU6"/>
<dbReference type="Pfam" id="PF02782">
    <property type="entry name" value="FGGY_C"/>
    <property type="match status" value="1"/>
</dbReference>
<keyword evidence="7" id="KW-1185">Reference proteome</keyword>
<feature type="domain" description="Carbohydrate kinase FGGY C-terminal" evidence="5">
    <location>
        <begin position="269"/>
        <end position="475"/>
    </location>
</feature>
<feature type="domain" description="Carbohydrate kinase FGGY N-terminal" evidence="4">
    <location>
        <begin position="5"/>
        <end position="256"/>
    </location>
</feature>
<dbReference type="GO" id="GO:0019150">
    <property type="term" value="F:D-ribulokinase activity"/>
    <property type="evidence" value="ECO:0007669"/>
    <property type="project" value="TreeGrafter"/>
</dbReference>
<dbReference type="RefSeq" id="WP_131865594.1">
    <property type="nucleotide sequence ID" value="NZ_SMCR01000005.1"/>
</dbReference>
<dbReference type="GO" id="GO:0005737">
    <property type="term" value="C:cytoplasm"/>
    <property type="evidence" value="ECO:0007669"/>
    <property type="project" value="TreeGrafter"/>
</dbReference>
<dbReference type="GO" id="GO:0019321">
    <property type="term" value="P:pentose metabolic process"/>
    <property type="evidence" value="ECO:0007669"/>
    <property type="project" value="TreeGrafter"/>
</dbReference>
<evidence type="ECO:0000256" key="2">
    <source>
        <dbReference type="ARBA" id="ARBA00022679"/>
    </source>
</evidence>
<protein>
    <submittedName>
        <fullName evidence="6">Ribulokinase</fullName>
    </submittedName>
</protein>
<comment type="similarity">
    <text evidence="1">Belongs to the FGGY kinase family.</text>
</comment>
<evidence type="ECO:0000259" key="4">
    <source>
        <dbReference type="Pfam" id="PF00370"/>
    </source>
</evidence>
<accession>A0A4R3YSU6</accession>
<dbReference type="Gene3D" id="1.20.58.2240">
    <property type="match status" value="1"/>
</dbReference>
<dbReference type="InterPro" id="IPR043129">
    <property type="entry name" value="ATPase_NBD"/>
</dbReference>
<dbReference type="Gene3D" id="3.30.420.40">
    <property type="match status" value="1"/>
</dbReference>
<organism evidence="6 7">
    <name type="scientific">Biostraticola tofi</name>
    <dbReference type="NCBI Taxonomy" id="466109"/>
    <lineage>
        <taxon>Bacteria</taxon>
        <taxon>Pseudomonadati</taxon>
        <taxon>Pseudomonadota</taxon>
        <taxon>Gammaproteobacteria</taxon>
        <taxon>Enterobacterales</taxon>
        <taxon>Bruguierivoracaceae</taxon>
        <taxon>Biostraticola</taxon>
    </lineage>
</organism>
<dbReference type="EMBL" id="SMCR01000005">
    <property type="protein sequence ID" value="TCV95486.1"/>
    <property type="molecule type" value="Genomic_DNA"/>
</dbReference>
<dbReference type="OrthoDB" id="9805576at2"/>
<dbReference type="InterPro" id="IPR000577">
    <property type="entry name" value="Carb_kinase_FGGY"/>
</dbReference>
<keyword evidence="3 6" id="KW-0418">Kinase</keyword>